<reference evidence="8" key="1">
    <citation type="journal article" date="2016" name="Nat. Commun.">
        <title>Genome analysis of three Pneumocystis species reveals adaptation mechanisms to life exclusively in mammalian hosts.</title>
        <authorList>
            <person name="Ma L."/>
            <person name="Chen Z."/>
            <person name="Huang D.W."/>
            <person name="Kutty G."/>
            <person name="Ishihara M."/>
            <person name="Wang H."/>
            <person name="Abouelleil A."/>
            <person name="Bishop L."/>
            <person name="Davey E."/>
            <person name="Deng R."/>
            <person name="Deng X."/>
            <person name="Fan L."/>
            <person name="Fantoni G."/>
            <person name="Fitzgerald M."/>
            <person name="Gogineni E."/>
            <person name="Goldberg J.M."/>
            <person name="Handley G."/>
            <person name="Hu X."/>
            <person name="Huber C."/>
            <person name="Jiao X."/>
            <person name="Jones K."/>
            <person name="Levin J.Z."/>
            <person name="Liu Y."/>
            <person name="Macdonald P."/>
            <person name="Melnikov A."/>
            <person name="Raley C."/>
            <person name="Sassi M."/>
            <person name="Sherman B.T."/>
            <person name="Song X."/>
            <person name="Sykes S."/>
            <person name="Tran B."/>
            <person name="Walsh L."/>
            <person name="Xia Y."/>
            <person name="Yang J."/>
            <person name="Young S."/>
            <person name="Zeng Q."/>
            <person name="Zheng X."/>
            <person name="Stephens R."/>
            <person name="Nusbaum C."/>
            <person name="Birren B.W."/>
            <person name="Azadi P."/>
            <person name="Lempicki R.A."/>
            <person name="Cuomo C.A."/>
            <person name="Kovacs J.A."/>
        </authorList>
    </citation>
    <scope>NUCLEOTIDE SEQUENCE [LARGE SCALE GENOMIC DNA]</scope>
    <source>
        <strain evidence="8">B80</strain>
    </source>
</reference>
<dbReference type="Pfam" id="PF07534">
    <property type="entry name" value="TLD"/>
    <property type="match status" value="1"/>
</dbReference>
<dbReference type="Proteomes" id="UP000054454">
    <property type="component" value="Unassembled WGS sequence"/>
</dbReference>
<dbReference type="GO" id="GO:0005634">
    <property type="term" value="C:nucleus"/>
    <property type="evidence" value="ECO:0007669"/>
    <property type="project" value="TreeGrafter"/>
</dbReference>
<evidence type="ECO:0000313" key="8">
    <source>
        <dbReference type="Proteomes" id="UP000054454"/>
    </source>
</evidence>
<evidence type="ECO:0000259" key="6">
    <source>
        <dbReference type="PROSITE" id="PS51886"/>
    </source>
</evidence>
<evidence type="ECO:0000256" key="4">
    <source>
        <dbReference type="ARBA" id="ARBA00040604"/>
    </source>
</evidence>
<feature type="signal peptide" evidence="5">
    <location>
        <begin position="1"/>
        <end position="19"/>
    </location>
</feature>
<evidence type="ECO:0000256" key="5">
    <source>
        <dbReference type="SAM" id="SignalP"/>
    </source>
</evidence>
<keyword evidence="3" id="KW-0496">Mitochondrion</keyword>
<dbReference type="RefSeq" id="XP_018225601.1">
    <property type="nucleotide sequence ID" value="XM_018370714.1"/>
</dbReference>
<feature type="chain" id="PRO_5006933805" description="Oxidation resistance protein 1" evidence="5">
    <location>
        <begin position="20"/>
        <end position="263"/>
    </location>
</feature>
<dbReference type="EMBL" id="LFVZ01000009">
    <property type="protein sequence ID" value="KTW27719.1"/>
    <property type="molecule type" value="Genomic_DNA"/>
</dbReference>
<sequence length="263" mass="30404">MRFLIFISIFLGDLLKIDFANYRLFVFIEQTLRNKRSTKFLFSCFLNLKRNSNKRKSRSFIPYALVPISFYGYNKEKLSVYLTRELAENIRKFIPRRLQLQEKWKLVYSLDHHGSSLLTLYLKSSQNRGVFSSRPGFVLVVKDSNNNIFGAFINEYFHPSTSYYGSRECFVWKVVSNDSLDDINGVACRFKAFMPTGINDFMILCDNSFLSIGGGDGKYGLWIDGQLEKGISTSTQTFNNDPLSDSVRPGQRFDIIGVEVWKI</sequence>
<dbReference type="GO" id="GO:0045053">
    <property type="term" value="P:protein retention in Golgi apparatus"/>
    <property type="evidence" value="ECO:0007669"/>
    <property type="project" value="EnsemblFungi"/>
</dbReference>
<dbReference type="GO" id="GO:0005739">
    <property type="term" value="C:mitochondrion"/>
    <property type="evidence" value="ECO:0007669"/>
    <property type="project" value="UniProtKB-SubCell"/>
</dbReference>
<dbReference type="VEuPathDB" id="FungiDB:T552_02159"/>
<dbReference type="GO" id="GO:0006979">
    <property type="term" value="P:response to oxidative stress"/>
    <property type="evidence" value="ECO:0007669"/>
    <property type="project" value="TreeGrafter"/>
</dbReference>
<dbReference type="SMART" id="SM00584">
    <property type="entry name" value="TLDc"/>
    <property type="match status" value="1"/>
</dbReference>
<comment type="similarity">
    <text evidence="2">Belongs to the OXR1 family.</text>
</comment>
<evidence type="ECO:0000256" key="3">
    <source>
        <dbReference type="ARBA" id="ARBA00023128"/>
    </source>
</evidence>
<dbReference type="OrthoDB" id="26679at2759"/>
<name>A0A0W4ZH82_PNEC8</name>
<evidence type="ECO:0000256" key="1">
    <source>
        <dbReference type="ARBA" id="ARBA00004173"/>
    </source>
</evidence>
<feature type="domain" description="TLDc" evidence="6">
    <location>
        <begin position="80"/>
        <end position="263"/>
    </location>
</feature>
<evidence type="ECO:0000256" key="2">
    <source>
        <dbReference type="ARBA" id="ARBA00009540"/>
    </source>
</evidence>
<comment type="caution">
    <text evidence="7">The sequence shown here is derived from an EMBL/GenBank/DDBJ whole genome shotgun (WGS) entry which is preliminary data.</text>
</comment>
<keyword evidence="5" id="KW-0732">Signal</keyword>
<gene>
    <name evidence="7" type="ORF">T552_02159</name>
</gene>
<dbReference type="GO" id="GO:0032984">
    <property type="term" value="P:protein-containing complex disassembly"/>
    <property type="evidence" value="ECO:0007669"/>
    <property type="project" value="EnsemblFungi"/>
</dbReference>
<protein>
    <recommendedName>
        <fullName evidence="4">Oxidation resistance protein 1</fullName>
    </recommendedName>
</protein>
<comment type="subcellular location">
    <subcellularLocation>
        <location evidence="1">Mitochondrion</location>
    </subcellularLocation>
</comment>
<dbReference type="PROSITE" id="PS51886">
    <property type="entry name" value="TLDC"/>
    <property type="match status" value="1"/>
</dbReference>
<evidence type="ECO:0000313" key="7">
    <source>
        <dbReference type="EMBL" id="KTW27719.1"/>
    </source>
</evidence>
<accession>A0A0W4ZH82</accession>
<dbReference type="AlphaFoldDB" id="A0A0W4ZH82"/>
<dbReference type="PANTHER" id="PTHR23354">
    <property type="entry name" value="NUCLEOLAR PROTEIN 7/ESTROGEN RECEPTOR COACTIVATOR-RELATED"/>
    <property type="match status" value="1"/>
</dbReference>
<dbReference type="PANTHER" id="PTHR23354:SF62">
    <property type="entry name" value="MUSTARD, ISOFORM V"/>
    <property type="match status" value="1"/>
</dbReference>
<dbReference type="InterPro" id="IPR006571">
    <property type="entry name" value="TLDc_dom"/>
</dbReference>
<proteinExistence type="inferred from homology"/>
<organism evidence="7 8">
    <name type="scientific">Pneumocystis carinii (strain B80)</name>
    <name type="common">Rat pneumocystis pneumonia agent</name>
    <name type="synonym">Pneumocystis carinii f. sp. carinii</name>
    <dbReference type="NCBI Taxonomy" id="1408658"/>
    <lineage>
        <taxon>Eukaryota</taxon>
        <taxon>Fungi</taxon>
        <taxon>Dikarya</taxon>
        <taxon>Ascomycota</taxon>
        <taxon>Taphrinomycotina</taxon>
        <taxon>Pneumocystomycetes</taxon>
        <taxon>Pneumocystaceae</taxon>
        <taxon>Pneumocystis</taxon>
    </lineage>
</organism>
<keyword evidence="8" id="KW-1185">Reference proteome</keyword>
<dbReference type="GeneID" id="28936917"/>